<protein>
    <recommendedName>
        <fullName evidence="4 10">Phosphoglycerate kinase</fullName>
        <ecNumber evidence="3 10">2.7.2.3</ecNumber>
    </recommendedName>
</protein>
<evidence type="ECO:0000256" key="6">
    <source>
        <dbReference type="ARBA" id="ARBA00022741"/>
    </source>
</evidence>
<reference evidence="14" key="1">
    <citation type="submission" date="2020-02" db="EMBL/GenBank/DDBJ databases">
        <authorList>
            <person name="Meier V. D."/>
        </authorList>
    </citation>
    <scope>NUCLEOTIDE SEQUENCE</scope>
    <source>
        <strain evidence="14">AVDCRST_MAG20</strain>
    </source>
</reference>
<dbReference type="PANTHER" id="PTHR11406">
    <property type="entry name" value="PHOSPHOGLYCERATE KINASE"/>
    <property type="match status" value="1"/>
</dbReference>
<evidence type="ECO:0000256" key="10">
    <source>
        <dbReference type="HAMAP-Rule" id="MF_00145"/>
    </source>
</evidence>
<dbReference type="InterPro" id="IPR015911">
    <property type="entry name" value="Phosphoglycerate_kinase_CS"/>
</dbReference>
<dbReference type="GO" id="GO:0005829">
    <property type="term" value="C:cytosol"/>
    <property type="evidence" value="ECO:0007669"/>
    <property type="project" value="TreeGrafter"/>
</dbReference>
<dbReference type="Gene3D" id="3.40.50.1260">
    <property type="entry name" value="Phosphoglycerate kinase, N-terminal domain"/>
    <property type="match status" value="3"/>
</dbReference>
<dbReference type="UniPathway" id="UPA00109">
    <property type="reaction ID" value="UER00185"/>
</dbReference>
<evidence type="ECO:0000256" key="5">
    <source>
        <dbReference type="ARBA" id="ARBA00022679"/>
    </source>
</evidence>
<dbReference type="InterPro" id="IPR015824">
    <property type="entry name" value="Phosphoglycerate_kinase_N"/>
</dbReference>
<evidence type="ECO:0000256" key="3">
    <source>
        <dbReference type="ARBA" id="ARBA00013061"/>
    </source>
</evidence>
<evidence type="ECO:0000313" key="14">
    <source>
        <dbReference type="EMBL" id="CAA9217800.1"/>
    </source>
</evidence>
<dbReference type="EC" id="2.7.2.3" evidence="3 10"/>
<evidence type="ECO:0000256" key="7">
    <source>
        <dbReference type="ARBA" id="ARBA00022777"/>
    </source>
</evidence>
<dbReference type="GO" id="GO:0006094">
    <property type="term" value="P:gluconeogenesis"/>
    <property type="evidence" value="ECO:0007669"/>
    <property type="project" value="TreeGrafter"/>
</dbReference>
<comment type="subcellular location">
    <subcellularLocation>
        <location evidence="10">Cytoplasm</location>
    </subcellularLocation>
</comment>
<dbReference type="PANTHER" id="PTHR11406:SF23">
    <property type="entry name" value="PHOSPHOGLYCERATE KINASE 1, CHLOROPLASTIC-RELATED"/>
    <property type="match status" value="1"/>
</dbReference>
<keyword evidence="8 10" id="KW-0067">ATP-binding</keyword>
<dbReference type="HAMAP" id="MF_00145">
    <property type="entry name" value="Phosphoglyc_kinase"/>
    <property type="match status" value="1"/>
</dbReference>
<comment type="pathway">
    <text evidence="2 10">Carbohydrate degradation; glycolysis; pyruvate from D-glyceraldehyde 3-phosphate: step 2/5.</text>
</comment>
<feature type="binding site" evidence="11">
    <location>
        <position position="105"/>
    </location>
    <ligand>
        <name>(2R)-3-phosphoglycerate</name>
        <dbReference type="ChEBI" id="CHEBI:58272"/>
    </ligand>
</feature>
<dbReference type="GO" id="GO:0043531">
    <property type="term" value="F:ADP binding"/>
    <property type="evidence" value="ECO:0007669"/>
    <property type="project" value="TreeGrafter"/>
</dbReference>
<feature type="binding site" evidence="10">
    <location>
        <position position="47"/>
    </location>
    <ligand>
        <name>substrate</name>
    </ligand>
</feature>
<evidence type="ECO:0000256" key="4">
    <source>
        <dbReference type="ARBA" id="ARBA00016471"/>
    </source>
</evidence>
<evidence type="ECO:0000256" key="8">
    <source>
        <dbReference type="ARBA" id="ARBA00022840"/>
    </source>
</evidence>
<evidence type="ECO:0000256" key="11">
    <source>
        <dbReference type="PIRSR" id="PIRSR000724-1"/>
    </source>
</evidence>
<dbReference type="SUPFAM" id="SSF53748">
    <property type="entry name" value="Phosphoglycerate kinase"/>
    <property type="match status" value="1"/>
</dbReference>
<accession>A0A6J4HBL6</accession>
<dbReference type="GO" id="GO:0005524">
    <property type="term" value="F:ATP binding"/>
    <property type="evidence" value="ECO:0007669"/>
    <property type="project" value="UniProtKB-KW"/>
</dbReference>
<gene>
    <name evidence="10" type="primary">pgk</name>
    <name evidence="14" type="ORF">AVDCRST_MAG20-467</name>
</gene>
<dbReference type="GO" id="GO:0004618">
    <property type="term" value="F:phosphoglycerate kinase activity"/>
    <property type="evidence" value="ECO:0007669"/>
    <property type="project" value="UniProtKB-UniRule"/>
</dbReference>
<dbReference type="EMBL" id="CADCSY010000021">
    <property type="protein sequence ID" value="CAA9217800.1"/>
    <property type="molecule type" value="Genomic_DNA"/>
</dbReference>
<dbReference type="InterPro" id="IPR036043">
    <property type="entry name" value="Phosphoglycerate_kinase_sf"/>
</dbReference>
<evidence type="ECO:0000256" key="1">
    <source>
        <dbReference type="ARBA" id="ARBA00000642"/>
    </source>
</evidence>
<comment type="similarity">
    <text evidence="10 13">Belongs to the phosphoglycerate kinase family.</text>
</comment>
<evidence type="ECO:0000256" key="13">
    <source>
        <dbReference type="RuleBase" id="RU000532"/>
    </source>
</evidence>
<dbReference type="InterPro" id="IPR001576">
    <property type="entry name" value="Phosphoglycerate_kinase"/>
</dbReference>
<evidence type="ECO:0000256" key="12">
    <source>
        <dbReference type="PIRSR" id="PIRSR000724-2"/>
    </source>
</evidence>
<proteinExistence type="inferred from homology"/>
<name>A0A6J4HBL6_9ACTN</name>
<feature type="binding site" evidence="10 11">
    <location>
        <begin position="22"/>
        <end position="24"/>
    </location>
    <ligand>
        <name>substrate</name>
    </ligand>
</feature>
<feature type="binding site" evidence="10">
    <location>
        <position position="138"/>
    </location>
    <ligand>
        <name>substrate</name>
    </ligand>
</feature>
<comment type="catalytic activity">
    <reaction evidence="1 10 13">
        <text>(2R)-3-phosphoglycerate + ATP = (2R)-3-phospho-glyceroyl phosphate + ADP</text>
        <dbReference type="Rhea" id="RHEA:14801"/>
        <dbReference type="ChEBI" id="CHEBI:30616"/>
        <dbReference type="ChEBI" id="CHEBI:57604"/>
        <dbReference type="ChEBI" id="CHEBI:58272"/>
        <dbReference type="ChEBI" id="CHEBI:456216"/>
        <dbReference type="EC" id="2.7.2.3"/>
    </reaction>
</comment>
<dbReference type="Pfam" id="PF00162">
    <property type="entry name" value="PGK"/>
    <property type="match status" value="2"/>
</dbReference>
<feature type="binding site" evidence="10 12">
    <location>
        <position position="188"/>
    </location>
    <ligand>
        <name>ATP</name>
        <dbReference type="ChEBI" id="CHEBI:30616"/>
    </ligand>
</feature>
<feature type="binding site" evidence="10">
    <location>
        <position position="105"/>
    </location>
    <ligand>
        <name>substrate</name>
    </ligand>
</feature>
<feature type="binding site" evidence="10 12">
    <location>
        <position position="281"/>
    </location>
    <ligand>
        <name>ATP</name>
        <dbReference type="ChEBI" id="CHEBI:30616"/>
    </ligand>
</feature>
<feature type="binding site" evidence="10 12">
    <location>
        <begin position="338"/>
        <end position="341"/>
    </location>
    <ligand>
        <name>ATP</name>
        <dbReference type="ChEBI" id="CHEBI:30616"/>
    </ligand>
</feature>
<dbReference type="PROSITE" id="PS00111">
    <property type="entry name" value="PGLYCERATE_KINASE"/>
    <property type="match status" value="1"/>
</dbReference>
<feature type="binding site" evidence="10 11">
    <location>
        <begin position="70"/>
        <end position="73"/>
    </location>
    <ligand>
        <name>substrate</name>
    </ligand>
</feature>
<comment type="subunit">
    <text evidence="10">Monomer.</text>
</comment>
<evidence type="ECO:0000256" key="2">
    <source>
        <dbReference type="ARBA" id="ARBA00004838"/>
    </source>
</evidence>
<sequence>MRLPLLEDLPPLDGRRVLVRADFNVPLRAVPPEGEAVGTRRITDDLRIQAALPTLRWLQDQGASVTACTHLGRPKGKPDERYSLQPVRERLAELAPGVELLENLRFDAGEEANDPAFVARLVEGMDAYVDDAFGAAHRAHASIVGPPLTLPSAAGRLLAREVEVLGGLREDPRRPFVAILGGAKVSDKLGVIQALLGVADRVVVGGGMCFTFLAARGHRTGSSLLEADQVDTCRALLEEHGERIVVPHDLTALGPGGAIGDPGAGGEVRQIGADVPDGWMGLDIGPGTAGAFIDVIDEARTVLWNGPMGVFEDPRFAAGTRAVAEAVAGARAFTVVGGGDSAAAVAQLGLAADIDHVSTGGGASLELLEQGDLPGLAALRAAPNAAHLD</sequence>
<keyword evidence="5 10" id="KW-0808">Transferase</keyword>
<organism evidence="14">
    <name type="scientific">uncultured Acidimicrobiales bacterium</name>
    <dbReference type="NCBI Taxonomy" id="310071"/>
    <lineage>
        <taxon>Bacteria</taxon>
        <taxon>Bacillati</taxon>
        <taxon>Actinomycetota</taxon>
        <taxon>Acidimicrobiia</taxon>
        <taxon>Acidimicrobiales</taxon>
        <taxon>environmental samples</taxon>
    </lineage>
</organism>
<keyword evidence="10" id="KW-0963">Cytoplasm</keyword>
<evidence type="ECO:0000256" key="9">
    <source>
        <dbReference type="ARBA" id="ARBA00023152"/>
    </source>
</evidence>
<feature type="binding site" evidence="11">
    <location>
        <position position="138"/>
    </location>
    <ligand>
        <name>(2R)-3-phosphoglycerate</name>
        <dbReference type="ChEBI" id="CHEBI:58272"/>
    </ligand>
</feature>
<dbReference type="FunFam" id="3.40.50.1260:FF:000001">
    <property type="entry name" value="Phosphoglycerate kinase"/>
    <property type="match status" value="1"/>
</dbReference>
<keyword evidence="9 10" id="KW-0324">Glycolysis</keyword>
<dbReference type="GO" id="GO:0006096">
    <property type="term" value="P:glycolytic process"/>
    <property type="evidence" value="ECO:0007669"/>
    <property type="project" value="UniProtKB-UniRule"/>
</dbReference>
<keyword evidence="6 10" id="KW-0547">Nucleotide-binding</keyword>
<dbReference type="AlphaFoldDB" id="A0A6J4HBL6"/>
<keyword evidence="7 10" id="KW-0418">Kinase</keyword>
<feature type="binding site" evidence="11">
    <location>
        <position position="47"/>
    </location>
    <ligand>
        <name>(2R)-3-phosphoglycerate</name>
        <dbReference type="ChEBI" id="CHEBI:58272"/>
    </ligand>
</feature>
<dbReference type="PRINTS" id="PR00477">
    <property type="entry name" value="PHGLYCKINASE"/>
</dbReference>
<feature type="binding site" evidence="10 12">
    <location>
        <position position="312"/>
    </location>
    <ligand>
        <name>ATP</name>
        <dbReference type="ChEBI" id="CHEBI:30616"/>
    </ligand>
</feature>
<dbReference type="PIRSF" id="PIRSF000724">
    <property type="entry name" value="Pgk"/>
    <property type="match status" value="1"/>
</dbReference>